<protein>
    <recommendedName>
        <fullName evidence="3">histidine kinase</fullName>
        <ecNumber evidence="3">2.7.13.3</ecNumber>
    </recommendedName>
</protein>
<evidence type="ECO:0000256" key="4">
    <source>
        <dbReference type="ARBA" id="ARBA00022475"/>
    </source>
</evidence>
<evidence type="ECO:0000256" key="12">
    <source>
        <dbReference type="ARBA" id="ARBA00023012"/>
    </source>
</evidence>
<dbReference type="FunFam" id="1.10.287.130:FF:000008">
    <property type="entry name" value="Two-component sensor histidine kinase"/>
    <property type="match status" value="1"/>
</dbReference>
<dbReference type="GO" id="GO:0005886">
    <property type="term" value="C:plasma membrane"/>
    <property type="evidence" value="ECO:0007669"/>
    <property type="project" value="UniProtKB-SubCell"/>
</dbReference>
<dbReference type="InterPro" id="IPR005467">
    <property type="entry name" value="His_kinase_dom"/>
</dbReference>
<dbReference type="SMART" id="SM00387">
    <property type="entry name" value="HATPase_c"/>
    <property type="match status" value="1"/>
</dbReference>
<evidence type="ECO:0000256" key="3">
    <source>
        <dbReference type="ARBA" id="ARBA00012438"/>
    </source>
</evidence>
<evidence type="ECO:0000256" key="9">
    <source>
        <dbReference type="ARBA" id="ARBA00022777"/>
    </source>
</evidence>
<name>A0A6G4EEY3_CLOBO</name>
<feature type="transmembrane region" description="Helical" evidence="15">
    <location>
        <begin position="303"/>
        <end position="323"/>
    </location>
</feature>
<keyword evidence="6" id="KW-0808">Transferase</keyword>
<sequence>MDIKSKNEFIYIICFIVGIYMLSLSFLTGYDLIKNKRYLVKAPYFNNPEFDMEIYSYCSNLYNFHITYKNFDYKVAENKVTKEQLTNLKLFYEDMIKNSQNDIGNRYISILSAVAQSDDKDKFTKLTQEKNKELKEVEKENTKTEAELRKEIALWSYNDYKNIKKAIESKKEIKYYIKNSLTKEVYTNLAPKTNIDSYIKNNSIYSISFPLKSDNTKNFLETNNLLNSFNWEGNIIITKDFNSSGYISKNYNYYNSIRDRLIKEIIVGISSLIMGIIILIIFKRRNYLNSPILNKVKEMYNNIPLDLKLFIFVLYTAMMGSYLINLSFFYKPLGINHFVIITLVSLYILYFIFNVKYAIKLKKDKNEFLIQYKGSLINKLLNVIKNSNFNNNIKLKLVSIITFSALLGAFILLLLLLGFHNILSAFIIIILLYIILLIRYLFKKADYLNEILEATEEITCGNLDYIIKENKGGVLGKIAHNINNMKEGYKRSLEEQVKSERLKTELITNVSHDLKTPLTSIINYIDLLKKEDLSKDEINGYISVLDRKSKRLKSLIEDLFEASKMSSGAVELNIEKINVTALLKQSIAEFEEKITKSSLELKFKYDNNKTYANLDGKKTWRVFENLINNIIKYSQPNTRVYIDLIETNTKIIITMKNISRYEMDFSADEIFERFKRGDKARNTDGSGLGLAIAKSISELQGGSLNIIIDGDLFKVIVEFNK</sequence>
<keyword evidence="10" id="KW-0067">ATP-binding</keyword>
<evidence type="ECO:0000256" key="11">
    <source>
        <dbReference type="ARBA" id="ARBA00022989"/>
    </source>
</evidence>
<gene>
    <name evidence="18" type="ORF">FC962_07535</name>
</gene>
<accession>A0A6G4EEY3</accession>
<dbReference type="InterPro" id="IPR050398">
    <property type="entry name" value="HssS/ArlS-like"/>
</dbReference>
<dbReference type="AlphaFoldDB" id="A0A6G4EEY3"/>
<dbReference type="InterPro" id="IPR036097">
    <property type="entry name" value="HisK_dim/P_sf"/>
</dbReference>
<feature type="transmembrane region" description="Helical" evidence="15">
    <location>
        <begin position="422"/>
        <end position="442"/>
    </location>
</feature>
<dbReference type="InterPro" id="IPR036890">
    <property type="entry name" value="HATPase_C_sf"/>
</dbReference>
<dbReference type="SMART" id="SM00388">
    <property type="entry name" value="HisKA"/>
    <property type="match status" value="1"/>
</dbReference>
<dbReference type="FunFam" id="3.30.565.10:FF:000013">
    <property type="entry name" value="Two-component sensor histidine kinase"/>
    <property type="match status" value="1"/>
</dbReference>
<dbReference type="CDD" id="cd00082">
    <property type="entry name" value="HisKA"/>
    <property type="match status" value="1"/>
</dbReference>
<dbReference type="InterPro" id="IPR003661">
    <property type="entry name" value="HisK_dim/P_dom"/>
</dbReference>
<dbReference type="PANTHER" id="PTHR45528">
    <property type="entry name" value="SENSOR HISTIDINE KINASE CPXA"/>
    <property type="match status" value="1"/>
</dbReference>
<keyword evidence="11 15" id="KW-1133">Transmembrane helix</keyword>
<dbReference type="SUPFAM" id="SSF55874">
    <property type="entry name" value="ATPase domain of HSP90 chaperone/DNA topoisomerase II/histidine kinase"/>
    <property type="match status" value="1"/>
</dbReference>
<proteinExistence type="predicted"/>
<evidence type="ECO:0000256" key="15">
    <source>
        <dbReference type="SAM" id="Phobius"/>
    </source>
</evidence>
<keyword evidence="14" id="KW-0175">Coiled coil</keyword>
<keyword evidence="8" id="KW-0547">Nucleotide-binding</keyword>
<dbReference type="GO" id="GO:0005524">
    <property type="term" value="F:ATP binding"/>
    <property type="evidence" value="ECO:0007669"/>
    <property type="project" value="UniProtKB-KW"/>
</dbReference>
<dbReference type="GO" id="GO:0000155">
    <property type="term" value="F:phosphorelay sensor kinase activity"/>
    <property type="evidence" value="ECO:0007669"/>
    <property type="project" value="InterPro"/>
</dbReference>
<evidence type="ECO:0000256" key="10">
    <source>
        <dbReference type="ARBA" id="ARBA00022840"/>
    </source>
</evidence>
<feature type="transmembrane region" description="Helical" evidence="15">
    <location>
        <begin position="9"/>
        <end position="30"/>
    </location>
</feature>
<comment type="catalytic activity">
    <reaction evidence="1">
        <text>ATP + protein L-histidine = ADP + protein N-phospho-L-histidine.</text>
        <dbReference type="EC" id="2.7.13.3"/>
    </reaction>
</comment>
<dbReference type="Pfam" id="PF02518">
    <property type="entry name" value="HATPase_c"/>
    <property type="match status" value="1"/>
</dbReference>
<dbReference type="EC" id="2.7.13.3" evidence="3"/>
<keyword evidence="13 15" id="KW-0472">Membrane</keyword>
<comment type="subcellular location">
    <subcellularLocation>
        <location evidence="2">Cell membrane</location>
        <topology evidence="2">Multi-pass membrane protein</topology>
    </subcellularLocation>
</comment>
<evidence type="ECO:0000256" key="8">
    <source>
        <dbReference type="ARBA" id="ARBA00022741"/>
    </source>
</evidence>
<evidence type="ECO:0000256" key="1">
    <source>
        <dbReference type="ARBA" id="ARBA00000085"/>
    </source>
</evidence>
<dbReference type="Gene3D" id="1.10.287.130">
    <property type="match status" value="1"/>
</dbReference>
<keyword evidence="12" id="KW-0902">Two-component regulatory system</keyword>
<dbReference type="PRINTS" id="PR00344">
    <property type="entry name" value="BCTRLSENSOR"/>
</dbReference>
<dbReference type="Gene3D" id="3.30.565.10">
    <property type="entry name" value="Histidine kinase-like ATPase, C-terminal domain"/>
    <property type="match status" value="1"/>
</dbReference>
<dbReference type="PROSITE" id="PS50109">
    <property type="entry name" value="HIS_KIN"/>
    <property type="match status" value="1"/>
</dbReference>
<dbReference type="Pfam" id="PF00512">
    <property type="entry name" value="HisKA"/>
    <property type="match status" value="1"/>
</dbReference>
<evidence type="ECO:0000259" key="17">
    <source>
        <dbReference type="PROSITE" id="PS50885"/>
    </source>
</evidence>
<dbReference type="PROSITE" id="PS50885">
    <property type="entry name" value="HAMP"/>
    <property type="match status" value="1"/>
</dbReference>
<evidence type="ECO:0000256" key="2">
    <source>
        <dbReference type="ARBA" id="ARBA00004651"/>
    </source>
</evidence>
<feature type="domain" description="HAMP" evidence="17">
    <location>
        <begin position="448"/>
        <end position="494"/>
    </location>
</feature>
<evidence type="ECO:0000256" key="14">
    <source>
        <dbReference type="SAM" id="Coils"/>
    </source>
</evidence>
<evidence type="ECO:0000256" key="7">
    <source>
        <dbReference type="ARBA" id="ARBA00022692"/>
    </source>
</evidence>
<evidence type="ECO:0000256" key="5">
    <source>
        <dbReference type="ARBA" id="ARBA00022553"/>
    </source>
</evidence>
<comment type="caution">
    <text evidence="18">The sequence shown here is derived from an EMBL/GenBank/DDBJ whole genome shotgun (WGS) entry which is preliminary data.</text>
</comment>
<feature type="coiled-coil region" evidence="14">
    <location>
        <begin position="120"/>
        <end position="154"/>
    </location>
</feature>
<evidence type="ECO:0000256" key="6">
    <source>
        <dbReference type="ARBA" id="ARBA00022679"/>
    </source>
</evidence>
<dbReference type="InterPro" id="IPR003594">
    <property type="entry name" value="HATPase_dom"/>
</dbReference>
<dbReference type="PANTHER" id="PTHR45528:SF1">
    <property type="entry name" value="SENSOR HISTIDINE KINASE CPXA"/>
    <property type="match status" value="1"/>
</dbReference>
<keyword evidence="4" id="KW-1003">Cell membrane</keyword>
<keyword evidence="5" id="KW-0597">Phosphoprotein</keyword>
<organism evidence="18">
    <name type="scientific">Clostridium botulinum</name>
    <dbReference type="NCBI Taxonomy" id="1491"/>
    <lineage>
        <taxon>Bacteria</taxon>
        <taxon>Bacillati</taxon>
        <taxon>Bacillota</taxon>
        <taxon>Clostridia</taxon>
        <taxon>Eubacteriales</taxon>
        <taxon>Clostridiaceae</taxon>
        <taxon>Clostridium</taxon>
    </lineage>
</organism>
<keyword evidence="9 18" id="KW-0418">Kinase</keyword>
<keyword evidence="7 15" id="KW-0812">Transmembrane</keyword>
<dbReference type="InterPro" id="IPR003660">
    <property type="entry name" value="HAMP_dom"/>
</dbReference>
<feature type="transmembrane region" description="Helical" evidence="15">
    <location>
        <begin position="265"/>
        <end position="282"/>
    </location>
</feature>
<feature type="transmembrane region" description="Helical" evidence="15">
    <location>
        <begin position="395"/>
        <end position="416"/>
    </location>
</feature>
<evidence type="ECO:0000259" key="16">
    <source>
        <dbReference type="PROSITE" id="PS50109"/>
    </source>
</evidence>
<feature type="domain" description="Histidine kinase" evidence="16">
    <location>
        <begin position="509"/>
        <end position="706"/>
    </location>
</feature>
<evidence type="ECO:0000313" key="18">
    <source>
        <dbReference type="EMBL" id="NFH61750.1"/>
    </source>
</evidence>
<evidence type="ECO:0000256" key="13">
    <source>
        <dbReference type="ARBA" id="ARBA00023136"/>
    </source>
</evidence>
<feature type="transmembrane region" description="Helical" evidence="15">
    <location>
        <begin position="335"/>
        <end position="353"/>
    </location>
</feature>
<reference evidence="18" key="1">
    <citation type="submission" date="2019-04" db="EMBL/GenBank/DDBJ databases">
        <title>Genome sequencing of Clostridium botulinum Groups I-IV and Clostridium butyricum.</title>
        <authorList>
            <person name="Brunt J."/>
            <person name="Van Vliet A.H.M."/>
            <person name="Stringer S.C."/>
            <person name="Carter A.T."/>
            <person name="Peck M.W."/>
        </authorList>
    </citation>
    <scope>NUCLEOTIDE SEQUENCE</scope>
    <source>
        <strain evidence="18">IFR 15/031</strain>
    </source>
</reference>
<dbReference type="InterPro" id="IPR004358">
    <property type="entry name" value="Sig_transdc_His_kin-like_C"/>
</dbReference>
<dbReference type="SUPFAM" id="SSF47384">
    <property type="entry name" value="Homodimeric domain of signal transducing histidine kinase"/>
    <property type="match status" value="1"/>
</dbReference>
<dbReference type="EMBL" id="SWRL01000005">
    <property type="protein sequence ID" value="NFH61750.1"/>
    <property type="molecule type" value="Genomic_DNA"/>
</dbReference>